<dbReference type="PANTHER" id="PTHR35789:SF1">
    <property type="entry name" value="SPORE GERMINATION PROTEIN B3"/>
    <property type="match status" value="1"/>
</dbReference>
<feature type="domain" description="Spore germination protein N-terminal" evidence="10">
    <location>
        <begin position="24"/>
        <end position="196"/>
    </location>
</feature>
<dbReference type="InterPro" id="IPR057336">
    <property type="entry name" value="GerAC_N"/>
</dbReference>
<dbReference type="Gene3D" id="3.30.300.210">
    <property type="entry name" value="Nutrient germinant receptor protein C, domain 3"/>
    <property type="match status" value="1"/>
</dbReference>
<evidence type="ECO:0000256" key="2">
    <source>
        <dbReference type="ARBA" id="ARBA00007886"/>
    </source>
</evidence>
<evidence type="ECO:0000256" key="1">
    <source>
        <dbReference type="ARBA" id="ARBA00004635"/>
    </source>
</evidence>
<evidence type="ECO:0000259" key="10">
    <source>
        <dbReference type="Pfam" id="PF25198"/>
    </source>
</evidence>
<evidence type="ECO:0000313" key="12">
    <source>
        <dbReference type="Proteomes" id="UP000615455"/>
    </source>
</evidence>
<dbReference type="RefSeq" id="WP_189017264.1">
    <property type="nucleotide sequence ID" value="NZ_BMHE01000037.1"/>
</dbReference>
<dbReference type="InterPro" id="IPR038501">
    <property type="entry name" value="Spore_GerAC_C_sf"/>
</dbReference>
<organism evidence="11 12">
    <name type="scientific">Paenibacillus marchantiophytorum</name>
    <dbReference type="NCBI Taxonomy" id="1619310"/>
    <lineage>
        <taxon>Bacteria</taxon>
        <taxon>Bacillati</taxon>
        <taxon>Bacillota</taxon>
        <taxon>Bacilli</taxon>
        <taxon>Bacillales</taxon>
        <taxon>Paenibacillaceae</taxon>
        <taxon>Paenibacillus</taxon>
    </lineage>
</organism>
<keyword evidence="5" id="KW-0472">Membrane</keyword>
<evidence type="ECO:0000259" key="9">
    <source>
        <dbReference type="Pfam" id="PF05504"/>
    </source>
</evidence>
<feature type="chain" id="PRO_5046575194" description="Ger(X)C family spore germination protein" evidence="8">
    <location>
        <begin position="25"/>
        <end position="408"/>
    </location>
</feature>
<keyword evidence="12" id="KW-1185">Reference proteome</keyword>
<evidence type="ECO:0000256" key="8">
    <source>
        <dbReference type="SAM" id="SignalP"/>
    </source>
</evidence>
<name>A0ABQ1F5Q7_9BACL</name>
<feature type="signal peptide" evidence="8">
    <location>
        <begin position="1"/>
        <end position="24"/>
    </location>
</feature>
<feature type="domain" description="Spore germination GerAC-like C-terminal" evidence="9">
    <location>
        <begin position="227"/>
        <end position="394"/>
    </location>
</feature>
<evidence type="ECO:0000256" key="5">
    <source>
        <dbReference type="ARBA" id="ARBA00023136"/>
    </source>
</evidence>
<evidence type="ECO:0000256" key="7">
    <source>
        <dbReference type="ARBA" id="ARBA00023288"/>
    </source>
</evidence>
<dbReference type="PANTHER" id="PTHR35789">
    <property type="entry name" value="SPORE GERMINATION PROTEIN B3"/>
    <property type="match status" value="1"/>
</dbReference>
<reference evidence="12" key="1">
    <citation type="journal article" date="2019" name="Int. J. Syst. Evol. Microbiol.">
        <title>The Global Catalogue of Microorganisms (GCM) 10K type strain sequencing project: providing services to taxonomists for standard genome sequencing and annotation.</title>
        <authorList>
            <consortium name="The Broad Institute Genomics Platform"/>
            <consortium name="The Broad Institute Genome Sequencing Center for Infectious Disease"/>
            <person name="Wu L."/>
            <person name="Ma J."/>
        </authorList>
    </citation>
    <scope>NUCLEOTIDE SEQUENCE [LARGE SCALE GENOMIC DNA]</scope>
    <source>
        <strain evidence="12">CGMCC 1.15043</strain>
    </source>
</reference>
<keyword evidence="6" id="KW-0564">Palmitate</keyword>
<evidence type="ECO:0000256" key="3">
    <source>
        <dbReference type="ARBA" id="ARBA00022544"/>
    </source>
</evidence>
<evidence type="ECO:0008006" key="13">
    <source>
        <dbReference type="Google" id="ProtNLM"/>
    </source>
</evidence>
<evidence type="ECO:0000256" key="4">
    <source>
        <dbReference type="ARBA" id="ARBA00022729"/>
    </source>
</evidence>
<dbReference type="InterPro" id="IPR008844">
    <property type="entry name" value="Spore_GerAC-like"/>
</dbReference>
<dbReference type="Proteomes" id="UP000615455">
    <property type="component" value="Unassembled WGS sequence"/>
</dbReference>
<dbReference type="EMBL" id="BMHE01000037">
    <property type="protein sequence ID" value="GGA00200.1"/>
    <property type="molecule type" value="Genomic_DNA"/>
</dbReference>
<dbReference type="InterPro" id="IPR046953">
    <property type="entry name" value="Spore_GerAC-like_C"/>
</dbReference>
<evidence type="ECO:0000256" key="6">
    <source>
        <dbReference type="ARBA" id="ARBA00023139"/>
    </source>
</evidence>
<keyword evidence="7" id="KW-0449">Lipoprotein</keyword>
<proteinExistence type="inferred from homology"/>
<dbReference type="Pfam" id="PF05504">
    <property type="entry name" value="Spore_GerAC"/>
    <property type="match status" value="1"/>
</dbReference>
<dbReference type="Pfam" id="PF25198">
    <property type="entry name" value="Spore_GerAC_N"/>
    <property type="match status" value="1"/>
</dbReference>
<dbReference type="PROSITE" id="PS51257">
    <property type="entry name" value="PROKAR_LIPOPROTEIN"/>
    <property type="match status" value="1"/>
</dbReference>
<comment type="caution">
    <text evidence="11">The sequence shown here is derived from an EMBL/GenBank/DDBJ whole genome shotgun (WGS) entry which is preliminary data.</text>
</comment>
<keyword evidence="3" id="KW-0309">Germination</keyword>
<protein>
    <recommendedName>
        <fullName evidence="13">Ger(X)C family spore germination protein</fullName>
    </recommendedName>
</protein>
<comment type="subcellular location">
    <subcellularLocation>
        <location evidence="1">Membrane</location>
        <topology evidence="1">Lipid-anchor</topology>
    </subcellularLocation>
</comment>
<sequence length="408" mass="45866">MKKTVKTMLLLSLLLTLTTGCWNRHESDKVEYVLAAGIDINDRGQIVLTVLTPVLEEMKPSGGLKGEQKKTLSVAGNTTFEAARNYIKITGRKLFWAHLQVLLIGEQAAKTNARQYLDFFSSDPELRGTANIAMVSGRALDLLESSPDISTLSSRYMKDLLSNTDLEGKSSKVLLTEFLRKLAEPIGGQPFMPILHLIEQNDYVKSIVGMKPYQGKDTHQSSLFYASGSAVFHNGQLAGTLSGQETRGFLWAIEKLKSAIVVVPCQNEKDCHISLELAGEKKSVRRVTYTDGQATIRVHIALEFNIGDKASTTFKTDEKSIAYLEEQFAKKVENEVKVAFQKIAVDYQSDIFAFGNYLEDRNPRQWKQIKDRWEESILPHADLDVQVKAKLRRTSRNLYSPWVKSQEL</sequence>
<evidence type="ECO:0000313" key="11">
    <source>
        <dbReference type="EMBL" id="GGA00200.1"/>
    </source>
</evidence>
<dbReference type="NCBIfam" id="TIGR02887">
    <property type="entry name" value="spore_ger_x_C"/>
    <property type="match status" value="1"/>
</dbReference>
<accession>A0ABQ1F5Q7</accession>
<gene>
    <name evidence="11" type="ORF">GCM10008018_53170</name>
</gene>
<keyword evidence="4 8" id="KW-0732">Signal</keyword>
<comment type="similarity">
    <text evidence="2">Belongs to the GerABKC lipoprotein family.</text>
</comment>